<dbReference type="AlphaFoldDB" id="A0A9X3KIC4"/>
<gene>
    <name evidence="2" type="ORF">O9X94_23215</name>
</gene>
<protein>
    <submittedName>
        <fullName evidence="2">Uncharacterized protein</fullName>
    </submittedName>
</protein>
<name>A0A9X3KIC4_9HYPH</name>
<evidence type="ECO:0000256" key="1">
    <source>
        <dbReference type="SAM" id="Phobius"/>
    </source>
</evidence>
<evidence type="ECO:0000313" key="3">
    <source>
        <dbReference type="Proteomes" id="UP001151309"/>
    </source>
</evidence>
<proteinExistence type="predicted"/>
<sequence>MDLGTIIAGMTLLSGVLAFFYKKDGAVDKVGGVGVLLIMLIIVTGSVNIFISRETAYQADQAKRETETLKTENRRAQTTIQLQYLDIEKPFDGGHISFSVFEKSDDFPDRQAHPLGEQNLIIFRNPANDGPIGKLWLDAADMGFTSAELVKEKGRIKVTQEGSKRGTFVYDLEEGNNCAMAGECPKQFGGDDYLFFTEALAGIDGDFHIGLNIPDFVEQPALMSVSKILQNPVIGYFKTNVEYKINVEKFEKYYSDNINGKIYLTQSNAKNSSLANCKRTATLPIKIEKIEKTEQDIDAACAGSGTCFRMIHESNFTINACQISEF</sequence>
<dbReference type="EMBL" id="JAPZLT010000016">
    <property type="protein sequence ID" value="MCZ7912246.1"/>
    <property type="molecule type" value="Genomic_DNA"/>
</dbReference>
<keyword evidence="1" id="KW-0472">Membrane</keyword>
<organism evidence="2 3">
    <name type="scientific">Agrobacterium leguminum</name>
    <dbReference type="NCBI Taxonomy" id="2792015"/>
    <lineage>
        <taxon>Bacteria</taxon>
        <taxon>Pseudomonadati</taxon>
        <taxon>Pseudomonadota</taxon>
        <taxon>Alphaproteobacteria</taxon>
        <taxon>Hyphomicrobiales</taxon>
        <taxon>Rhizobiaceae</taxon>
        <taxon>Rhizobium/Agrobacterium group</taxon>
        <taxon>Agrobacterium</taxon>
    </lineage>
</organism>
<dbReference type="Proteomes" id="UP001151309">
    <property type="component" value="Unassembled WGS sequence"/>
</dbReference>
<feature type="transmembrane region" description="Helical" evidence="1">
    <location>
        <begin position="34"/>
        <end position="51"/>
    </location>
</feature>
<accession>A0A9X3KIC4</accession>
<dbReference type="RefSeq" id="WP_269832736.1">
    <property type="nucleotide sequence ID" value="NZ_JAPZLT010000016.1"/>
</dbReference>
<evidence type="ECO:0000313" key="2">
    <source>
        <dbReference type="EMBL" id="MCZ7912246.1"/>
    </source>
</evidence>
<keyword evidence="1" id="KW-0812">Transmembrane</keyword>
<keyword evidence="1" id="KW-1133">Transmembrane helix</keyword>
<reference evidence="2" key="1">
    <citation type="submission" date="2022-12" db="EMBL/GenBank/DDBJ databases">
        <title>Draft genome sequences of 22 rhizogenic Agrobacterium biovar 1 strains, the causative agent of hairy root disease.</title>
        <authorList>
            <person name="Kim N."/>
            <person name="Vargas P."/>
            <person name="Rediers H."/>
        </authorList>
    </citation>
    <scope>NUCLEOTIDE SEQUENCE</scope>
    <source>
        <strain evidence="2">ST07.17.026</strain>
    </source>
</reference>
<comment type="caution">
    <text evidence="2">The sequence shown here is derived from an EMBL/GenBank/DDBJ whole genome shotgun (WGS) entry which is preliminary data.</text>
</comment>
<keyword evidence="3" id="KW-1185">Reference proteome</keyword>